<evidence type="ECO:0000256" key="1">
    <source>
        <dbReference type="ARBA" id="ARBA00022658"/>
    </source>
</evidence>
<accession>A0A1J4J6S2</accession>
<proteinExistence type="predicted"/>
<sequence>MISPLSDFTPNYGEDNSPNLTDEQLSILRSQWLPHILEKNPDILALCERVIPWTGGYSFANIKNSAKTVSQNTVNRFVILQLIYQHLQAIGMNRTADILMDETRLQFQCIEQPWQKTHLMTLLSLGVLSGEDPWNIPIDVNDQNIQYVEELYEEDFFASPYKEDPKLIFQEMINPTLNITYNCEPYTFQHLQSCSLKRLVVLLITSPLDFMNEEDLNGIFLTLHSITTSEHFLELLTTIFDHKPSNFQNAAVSNVSNLTNSSSLSDIPIYEKLESTLTEVKVSIINLIKKWVLFHGLFIGHKTLKLIESFIQKAVDSNSEDIINCRVFLISLLKTIPHLTYGMKCGDIPKPTELPIIKDPQIIFKPTLTFIDPDPLEVARQITLLSHASFKKIHSREFAQALIDKKISLQTPTLTEFFQFSSQFCQMVLETVILSQDKQATFARVIEISNGLLSLCNFHILADLLAQLLRNEVLNIVNASQTQIDSLVSLQMKCGGETPNLLKEYSTCIQERFESWKPAIPNLKAEFPSTNVSKMPDFVNGLINIEKRRKIAQKVVVYYRFQNKQYSYLSVKQIQKVVLKGPSFSNEILNQKIENIWRYKNKLSL</sequence>
<dbReference type="InterPro" id="IPR008937">
    <property type="entry name" value="Ras-like_GEF"/>
</dbReference>
<dbReference type="PROSITE" id="PS50896">
    <property type="entry name" value="LISH"/>
    <property type="match status" value="1"/>
</dbReference>
<reference evidence="4" key="1">
    <citation type="submission" date="2016-10" db="EMBL/GenBank/DDBJ databases">
        <authorList>
            <person name="Benchimol M."/>
            <person name="Almeida L.G."/>
            <person name="Vasconcelos A.T."/>
            <person name="Perreira-Neves A."/>
            <person name="Rosa I.A."/>
            <person name="Tasca T."/>
            <person name="Bogo M.R."/>
            <person name="de Souza W."/>
        </authorList>
    </citation>
    <scope>NUCLEOTIDE SEQUENCE [LARGE SCALE GENOMIC DNA]</scope>
    <source>
        <strain evidence="4">K</strain>
    </source>
</reference>
<dbReference type="Gene3D" id="1.20.870.10">
    <property type="entry name" value="Son of sevenless (SoS) protein Chain: S domain 1"/>
    <property type="match status" value="1"/>
</dbReference>
<dbReference type="InterPro" id="IPR000651">
    <property type="entry name" value="Ras-like_Gua-exchang_fac_N"/>
</dbReference>
<dbReference type="GeneID" id="94847024"/>
<organism evidence="4 5">
    <name type="scientific">Tritrichomonas foetus</name>
    <dbReference type="NCBI Taxonomy" id="1144522"/>
    <lineage>
        <taxon>Eukaryota</taxon>
        <taxon>Metamonada</taxon>
        <taxon>Parabasalia</taxon>
        <taxon>Tritrichomonadida</taxon>
        <taxon>Tritrichomonadidae</taxon>
        <taxon>Tritrichomonas</taxon>
    </lineage>
</organism>
<dbReference type="PANTHER" id="PTHR23113">
    <property type="entry name" value="GUANINE NUCLEOTIDE EXCHANGE FACTOR"/>
    <property type="match status" value="1"/>
</dbReference>
<dbReference type="PANTHER" id="PTHR23113:SF365">
    <property type="entry name" value="RAS-GEF DOMAIN-CONTAINING PROTEIN"/>
    <property type="match status" value="1"/>
</dbReference>
<evidence type="ECO:0000256" key="2">
    <source>
        <dbReference type="PROSITE-ProRule" id="PRU00168"/>
    </source>
</evidence>
<comment type="caution">
    <text evidence="4">The sequence shown here is derived from an EMBL/GenBank/DDBJ whole genome shotgun (WGS) entry which is preliminary data.</text>
</comment>
<dbReference type="VEuPathDB" id="TrichDB:TRFO_38909"/>
<dbReference type="InterPro" id="IPR036964">
    <property type="entry name" value="RASGEF_cat_dom_sf"/>
</dbReference>
<dbReference type="InterPro" id="IPR001895">
    <property type="entry name" value="RASGEF_cat_dom"/>
</dbReference>
<evidence type="ECO:0000259" key="3">
    <source>
        <dbReference type="PROSITE" id="PS50009"/>
    </source>
</evidence>
<gene>
    <name evidence="4" type="ORF">TRFO_38909</name>
</gene>
<dbReference type="Pfam" id="PF00617">
    <property type="entry name" value="RasGEF"/>
    <property type="match status" value="1"/>
</dbReference>
<evidence type="ECO:0000313" key="4">
    <source>
        <dbReference type="EMBL" id="OHS94934.1"/>
    </source>
</evidence>
<dbReference type="InterPro" id="IPR006594">
    <property type="entry name" value="LisH"/>
</dbReference>
<name>A0A1J4J6S2_9EUKA</name>
<dbReference type="Proteomes" id="UP000179807">
    <property type="component" value="Unassembled WGS sequence"/>
</dbReference>
<dbReference type="SUPFAM" id="SSF48366">
    <property type="entry name" value="Ras GEF"/>
    <property type="match status" value="1"/>
</dbReference>
<keyword evidence="1 2" id="KW-0344">Guanine-nucleotide releasing factor</keyword>
<dbReference type="EMBL" id="MLAK01001279">
    <property type="protein sequence ID" value="OHS94934.1"/>
    <property type="molecule type" value="Genomic_DNA"/>
</dbReference>
<keyword evidence="5" id="KW-1185">Reference proteome</keyword>
<dbReference type="OrthoDB" id="546434at2759"/>
<dbReference type="AlphaFoldDB" id="A0A1J4J6S2"/>
<dbReference type="Gene3D" id="1.10.840.10">
    <property type="entry name" value="Ras guanine-nucleotide exchange factors catalytic domain"/>
    <property type="match status" value="1"/>
</dbReference>
<dbReference type="Pfam" id="PF00618">
    <property type="entry name" value="RasGEF_N"/>
    <property type="match status" value="1"/>
</dbReference>
<dbReference type="GO" id="GO:0005085">
    <property type="term" value="F:guanyl-nucleotide exchange factor activity"/>
    <property type="evidence" value="ECO:0007669"/>
    <property type="project" value="UniProtKB-KW"/>
</dbReference>
<dbReference type="PROSITE" id="PS50009">
    <property type="entry name" value="RASGEF_CAT"/>
    <property type="match status" value="1"/>
</dbReference>
<dbReference type="InterPro" id="IPR023578">
    <property type="entry name" value="Ras_GEF_dom_sf"/>
</dbReference>
<dbReference type="SMART" id="SM00147">
    <property type="entry name" value="RasGEF"/>
    <property type="match status" value="1"/>
</dbReference>
<evidence type="ECO:0000313" key="5">
    <source>
        <dbReference type="Proteomes" id="UP000179807"/>
    </source>
</evidence>
<protein>
    <submittedName>
        <fullName evidence="4">RasGEF domain containing protein</fullName>
    </submittedName>
</protein>
<dbReference type="RefSeq" id="XP_068348071.1">
    <property type="nucleotide sequence ID" value="XM_068512320.1"/>
</dbReference>
<dbReference type="GO" id="GO:0007264">
    <property type="term" value="P:small GTPase-mediated signal transduction"/>
    <property type="evidence" value="ECO:0007669"/>
    <property type="project" value="InterPro"/>
</dbReference>
<feature type="domain" description="Ras-GEF" evidence="3">
    <location>
        <begin position="374"/>
        <end position="596"/>
    </location>
</feature>